<dbReference type="AlphaFoldDB" id="A0A3T0EBB3"/>
<evidence type="ECO:0000313" key="2">
    <source>
        <dbReference type="Proteomes" id="UP000286954"/>
    </source>
</evidence>
<gene>
    <name evidence="1" type="ORF">X907_2079</name>
</gene>
<proteinExistence type="predicted"/>
<accession>A0A3T0EBB3</accession>
<name>A0A3T0EBB3_9PROT</name>
<evidence type="ECO:0000313" key="1">
    <source>
        <dbReference type="EMBL" id="AZU04602.1"/>
    </source>
</evidence>
<dbReference type="Proteomes" id="UP000286954">
    <property type="component" value="Chromosome"/>
</dbReference>
<keyword evidence="2" id="KW-1185">Reference proteome</keyword>
<dbReference type="EMBL" id="CP018911">
    <property type="protein sequence ID" value="AZU04602.1"/>
    <property type="molecule type" value="Genomic_DNA"/>
</dbReference>
<organism evidence="1 2">
    <name type="scientific">Glycocaulis alkaliphilus</name>
    <dbReference type="NCBI Taxonomy" id="1434191"/>
    <lineage>
        <taxon>Bacteria</taxon>
        <taxon>Pseudomonadati</taxon>
        <taxon>Pseudomonadota</taxon>
        <taxon>Alphaproteobacteria</taxon>
        <taxon>Maricaulales</taxon>
        <taxon>Maricaulaceae</taxon>
        <taxon>Glycocaulis</taxon>
    </lineage>
</organism>
<sequence length="58" mass="6496">MGIGQYLVIPAKAGTQRALENWVPDSGLRRFWNDELKGLEEVWTSRRAAPKSANARPS</sequence>
<dbReference type="KEGG" id="gak:X907_2079"/>
<reference evidence="1 2" key="1">
    <citation type="submission" date="2016-12" db="EMBL/GenBank/DDBJ databases">
        <title>The genome of dimorphic prosthecate Glycocaulis alkaliphilus 6b-8t, isolated from crude oil dictates its adaptability in petroleum environments.</title>
        <authorList>
            <person name="Wu X.-L."/>
            <person name="Geng S."/>
        </authorList>
    </citation>
    <scope>NUCLEOTIDE SEQUENCE [LARGE SCALE GENOMIC DNA]</scope>
    <source>
        <strain evidence="1 2">6B-8</strain>
    </source>
</reference>
<protein>
    <submittedName>
        <fullName evidence="1">Uncharacterized protein</fullName>
    </submittedName>
</protein>